<keyword evidence="5" id="KW-1185">Reference proteome</keyword>
<evidence type="ECO:0000259" key="3">
    <source>
        <dbReference type="Pfam" id="PF22335"/>
    </source>
</evidence>
<protein>
    <recommendedName>
        <fullName evidence="3">Cas10/Cmr2 second palm domain-containing protein</fullName>
    </recommendedName>
</protein>
<comment type="caution">
    <text evidence="4">The sequence shown here is derived from an EMBL/GenBank/DDBJ whole genome shotgun (WGS) entry which is preliminary data.</text>
</comment>
<dbReference type="Proteomes" id="UP000323646">
    <property type="component" value="Unassembled WGS sequence"/>
</dbReference>
<evidence type="ECO:0000313" key="5">
    <source>
        <dbReference type="Proteomes" id="UP000323646"/>
    </source>
</evidence>
<dbReference type="OrthoDB" id="442064at2"/>
<sequence length="561" mass="63282">MDAVQALLFDTRSIQRFIFSGNRLKTNIGASYLVDHVFDKQLMNVLEDEKTNLEVDKDSWHNELAIENLQGKRQCVVAANGGGNALLLFSGDVTHEELIQIVRRFSALVLVEIPGLHLGAACGTLRLSNEEFQTDLKALFQQLKLVQNHVFPVVSIPYTGLTLTCPINGETANYYDPDGSIVKVEERGQRFCSQEAAVKAKAAHEANMALEEEISKYSPICRRFAFPLEIDELGQIEREKNYFAIVHIDGNNMGEKFRACRTQSERSRLSENVRRKTWGCFIHLLESIGAEYGNYMEQHALDLGGRQKKDEQGRPYLPIRPIILGGDDVTFVCPAKMAISYVKRFMEYLLDENSVEGIDAAAARRMDSCGGIAILKTTYPFFRGYELAEQLCEAAKQRMRRKKQDHPDAPGTSWLDFAILHGEQAPTLEQIRRQEYSGAGGEGGMHFGPYQIGHEEGGALRDHRHDIENLLEAVRQFHQGKHTAKGVGCMARSKAKELRFVLQHGPAEINRFLAQLAHMKQDLPEIEAWDAFRQEENALWSGGETPYIDAVELMDFLYEEG</sequence>
<feature type="domain" description="Cas10/Cmr2 second palm" evidence="3">
    <location>
        <begin position="242"/>
        <end position="401"/>
    </location>
</feature>
<dbReference type="RefSeq" id="WP_149171327.1">
    <property type="nucleotide sequence ID" value="NZ_VTOY01000004.1"/>
</dbReference>
<reference evidence="4 5" key="1">
    <citation type="submission" date="2019-08" db="EMBL/GenBank/DDBJ databases">
        <title>Selenomonas sp. mPRGC5 and Selenomonas sp. mPRGC8 isolated from ruminal fluid of dairy goat (Capra hircus).</title>
        <authorList>
            <person name="Poothong S."/>
            <person name="Nuengjamnong C."/>
            <person name="Tanasupawat S."/>
        </authorList>
    </citation>
    <scope>NUCLEOTIDE SEQUENCE [LARGE SCALE GENOMIC DNA]</scope>
    <source>
        <strain evidence="5">mPRGC5</strain>
    </source>
</reference>
<dbReference type="AlphaFoldDB" id="A0A5D6W3P9"/>
<gene>
    <name evidence="4" type="ORF">FZ040_06860</name>
</gene>
<dbReference type="InterPro" id="IPR043128">
    <property type="entry name" value="Rev_trsase/Diguanyl_cyclase"/>
</dbReference>
<keyword evidence="1" id="KW-0547">Nucleotide-binding</keyword>
<dbReference type="EMBL" id="VTOY01000004">
    <property type="protein sequence ID" value="TYZ22933.1"/>
    <property type="molecule type" value="Genomic_DNA"/>
</dbReference>
<dbReference type="GO" id="GO:0000166">
    <property type="term" value="F:nucleotide binding"/>
    <property type="evidence" value="ECO:0007669"/>
    <property type="project" value="UniProtKB-KW"/>
</dbReference>
<dbReference type="GO" id="GO:0051607">
    <property type="term" value="P:defense response to virus"/>
    <property type="evidence" value="ECO:0007669"/>
    <property type="project" value="UniProtKB-KW"/>
</dbReference>
<proteinExistence type="predicted"/>
<evidence type="ECO:0000313" key="4">
    <source>
        <dbReference type="EMBL" id="TYZ22933.1"/>
    </source>
</evidence>
<dbReference type="Pfam" id="PF22335">
    <property type="entry name" value="Cas10-Cmr2_palm2"/>
    <property type="match status" value="1"/>
</dbReference>
<evidence type="ECO:0000256" key="2">
    <source>
        <dbReference type="ARBA" id="ARBA00023118"/>
    </source>
</evidence>
<name>A0A5D6W3P9_9FIRM</name>
<evidence type="ECO:0000256" key="1">
    <source>
        <dbReference type="ARBA" id="ARBA00022741"/>
    </source>
</evidence>
<keyword evidence="2" id="KW-0051">Antiviral defense</keyword>
<dbReference type="InterPro" id="IPR054767">
    <property type="entry name" value="Cas10-Cmr2_palm2"/>
</dbReference>
<accession>A0A5D6W3P9</accession>
<dbReference type="Gene3D" id="3.30.70.270">
    <property type="match status" value="1"/>
</dbReference>
<organism evidence="4 5">
    <name type="scientific">Selenomonas ruminis</name>
    <dbReference type="NCBI Taxonomy" id="2593411"/>
    <lineage>
        <taxon>Bacteria</taxon>
        <taxon>Bacillati</taxon>
        <taxon>Bacillota</taxon>
        <taxon>Negativicutes</taxon>
        <taxon>Selenomonadales</taxon>
        <taxon>Selenomonadaceae</taxon>
        <taxon>Selenomonas</taxon>
    </lineage>
</organism>